<evidence type="ECO:0000313" key="4">
    <source>
        <dbReference type="Proteomes" id="UP000005096"/>
    </source>
</evidence>
<dbReference type="Proteomes" id="UP000005096">
    <property type="component" value="Chromosome"/>
</dbReference>
<dbReference type="STRING" id="584708.Apau_0373"/>
<dbReference type="PaxDb" id="584708-Apau_0373"/>
<sequence length="189" mass="19547">MRKHLALLLLTAAVLALAPSAFAADKPLPPVGQPIIVTTCGQSPGAVMVKMSCVQAKLAAEHNNKLAAADLKGKGYKTLIVTTGTSMKGMGAAGTNVDTEVKRVKELIAEAKKQGLLVVAAHVEGMSRRVDKSDQTSIDAVLPDAGLILVVNDSDKDGYFTKYAAANGKPILKVSDALGIGAGMKKLAK</sequence>
<evidence type="ECO:0000259" key="2">
    <source>
        <dbReference type="Pfam" id="PF19823"/>
    </source>
</evidence>
<dbReference type="EMBL" id="CM001022">
    <property type="protein sequence ID" value="EFQ22808.1"/>
    <property type="molecule type" value="Genomic_DNA"/>
</dbReference>
<proteinExistence type="predicted"/>
<dbReference type="Pfam" id="PF19823">
    <property type="entry name" value="DUF6305"/>
    <property type="match status" value="1"/>
</dbReference>
<dbReference type="eggNOG" id="ENOG502ZQSB">
    <property type="taxonomic scope" value="Bacteria"/>
</dbReference>
<feature type="domain" description="DUF6305" evidence="2">
    <location>
        <begin position="33"/>
        <end position="186"/>
    </location>
</feature>
<dbReference type="OrthoDB" id="1922448at2"/>
<organism evidence="3 4">
    <name type="scientific">Aminomonas paucivorans DSM 12260</name>
    <dbReference type="NCBI Taxonomy" id="584708"/>
    <lineage>
        <taxon>Bacteria</taxon>
        <taxon>Thermotogati</taxon>
        <taxon>Synergistota</taxon>
        <taxon>Synergistia</taxon>
        <taxon>Synergistales</taxon>
        <taxon>Synergistaceae</taxon>
        <taxon>Aminomonas</taxon>
    </lineage>
</organism>
<keyword evidence="1" id="KW-0732">Signal</keyword>
<name>E3CZ35_9BACT</name>
<keyword evidence="4" id="KW-1185">Reference proteome</keyword>
<feature type="signal peptide" evidence="1">
    <location>
        <begin position="1"/>
        <end position="23"/>
    </location>
</feature>
<feature type="chain" id="PRO_5003167468" description="DUF6305 domain-containing protein" evidence="1">
    <location>
        <begin position="24"/>
        <end position="189"/>
    </location>
</feature>
<reference evidence="3 4" key="1">
    <citation type="journal article" date="2010" name="Stand. Genomic Sci.">
        <title>Non-contiguous finished genome sequence of Aminomonas paucivorans type strain (GLU-3).</title>
        <authorList>
            <person name="Pitluck S."/>
            <person name="Yasawong M."/>
            <person name="Held B."/>
            <person name="Lapidus A."/>
            <person name="Nolan M."/>
            <person name="Copeland A."/>
            <person name="Lucas S."/>
            <person name="Del Rio T.G."/>
            <person name="Tice H."/>
            <person name="Cheng J.F."/>
            <person name="Chertkov O."/>
            <person name="Goodwin L."/>
            <person name="Tapia R."/>
            <person name="Han C."/>
            <person name="Liolios K."/>
            <person name="Ivanova N."/>
            <person name="Mavromatis K."/>
            <person name="Ovchinnikova G."/>
            <person name="Pati A."/>
            <person name="Chen A."/>
            <person name="Palaniappan K."/>
            <person name="Land M."/>
            <person name="Hauser L."/>
            <person name="Chang Y.J."/>
            <person name="Jeffries C.D."/>
            <person name="Pukall R."/>
            <person name="Spring S."/>
            <person name="Rohde M."/>
            <person name="Sikorski J."/>
            <person name="Goker M."/>
            <person name="Woyke T."/>
            <person name="Bristow J."/>
            <person name="Eisen J.A."/>
            <person name="Markowitz V."/>
            <person name="Hugenholtz P."/>
            <person name="Kyrpides N.C."/>
            <person name="Klenk H.P."/>
        </authorList>
    </citation>
    <scope>NUCLEOTIDE SEQUENCE [LARGE SCALE GENOMIC DNA]</scope>
    <source>
        <strain evidence="3 4">DSM 12260</strain>
    </source>
</reference>
<dbReference type="HOGENOM" id="CLU_107131_1_0_0"/>
<dbReference type="InterPro" id="IPR046272">
    <property type="entry name" value="DUF6305"/>
</dbReference>
<evidence type="ECO:0000313" key="3">
    <source>
        <dbReference type="EMBL" id="EFQ22808.1"/>
    </source>
</evidence>
<dbReference type="RefSeq" id="WP_006299955.1">
    <property type="nucleotide sequence ID" value="NZ_CM001022.1"/>
</dbReference>
<accession>E3CZ35</accession>
<dbReference type="AlphaFoldDB" id="E3CZ35"/>
<protein>
    <recommendedName>
        <fullName evidence="2">DUF6305 domain-containing protein</fullName>
    </recommendedName>
</protein>
<evidence type="ECO:0000256" key="1">
    <source>
        <dbReference type="SAM" id="SignalP"/>
    </source>
</evidence>
<gene>
    <name evidence="3" type="ORF">Apau_0373</name>
</gene>